<protein>
    <submittedName>
        <fullName evidence="1">Uncharacterized protein</fullName>
    </submittedName>
</protein>
<dbReference type="Proteomes" id="UP001457282">
    <property type="component" value="Unassembled WGS sequence"/>
</dbReference>
<evidence type="ECO:0000313" key="2">
    <source>
        <dbReference type="Proteomes" id="UP001457282"/>
    </source>
</evidence>
<name>A0AAW1Y472_RUBAR</name>
<keyword evidence="2" id="KW-1185">Reference proteome</keyword>
<organism evidence="1 2">
    <name type="scientific">Rubus argutus</name>
    <name type="common">Southern blackberry</name>
    <dbReference type="NCBI Taxonomy" id="59490"/>
    <lineage>
        <taxon>Eukaryota</taxon>
        <taxon>Viridiplantae</taxon>
        <taxon>Streptophyta</taxon>
        <taxon>Embryophyta</taxon>
        <taxon>Tracheophyta</taxon>
        <taxon>Spermatophyta</taxon>
        <taxon>Magnoliopsida</taxon>
        <taxon>eudicotyledons</taxon>
        <taxon>Gunneridae</taxon>
        <taxon>Pentapetalae</taxon>
        <taxon>rosids</taxon>
        <taxon>fabids</taxon>
        <taxon>Rosales</taxon>
        <taxon>Rosaceae</taxon>
        <taxon>Rosoideae</taxon>
        <taxon>Rosoideae incertae sedis</taxon>
        <taxon>Rubus</taxon>
    </lineage>
</organism>
<gene>
    <name evidence="1" type="ORF">M0R45_008354</name>
</gene>
<sequence>MYCMRALFVDLTKRVERIRHGKGVVYSLGNRKLYKKHELTLLDMNDFGFYVTLREEELVEKCLLVSFVIELRQFICEMVLVKVNMGKELYEWRVKIPLAMLFKSLSGLSSIAKLLSFNVIINSLGSSMTGIASYVDQNIRFESFDLSFQAVGYLENGLCPSLLARSRFITFEEMGSECQSLIKLIIELRRLDVWHTEAKLQFLSEGTVQRQVLPSNFEVFMFGLQFCIFQDGVNKSAARRSFMFMDVQIFQLCGLLLAVRRLMLKGLPSLDPTQSTCILYSRKKMSLRLLVTGIIGRRVKKLYFAALLLQEANIEVGVLASGCSENAPGVYKLNELVVNSTKFSYEGFSIVKNHEMWGEPLLQLIVTRGHFKFNEAVHLFFVHYEKSSYGLIRNSTIAGLNLRG</sequence>
<proteinExistence type="predicted"/>
<dbReference type="AlphaFoldDB" id="A0AAW1Y472"/>
<dbReference type="EMBL" id="JBEDUW010000002">
    <property type="protein sequence ID" value="KAK9942703.1"/>
    <property type="molecule type" value="Genomic_DNA"/>
</dbReference>
<accession>A0AAW1Y472</accession>
<evidence type="ECO:0000313" key="1">
    <source>
        <dbReference type="EMBL" id="KAK9942703.1"/>
    </source>
</evidence>
<reference evidence="1 2" key="1">
    <citation type="journal article" date="2023" name="G3 (Bethesda)">
        <title>A chromosome-length genome assembly and annotation of blackberry (Rubus argutus, cv. 'Hillquist').</title>
        <authorList>
            <person name="Bruna T."/>
            <person name="Aryal R."/>
            <person name="Dudchenko O."/>
            <person name="Sargent D.J."/>
            <person name="Mead D."/>
            <person name="Buti M."/>
            <person name="Cavallini A."/>
            <person name="Hytonen T."/>
            <person name="Andres J."/>
            <person name="Pham M."/>
            <person name="Weisz D."/>
            <person name="Mascagni F."/>
            <person name="Usai G."/>
            <person name="Natali L."/>
            <person name="Bassil N."/>
            <person name="Fernandez G.E."/>
            <person name="Lomsadze A."/>
            <person name="Armour M."/>
            <person name="Olukolu B."/>
            <person name="Poorten T."/>
            <person name="Britton C."/>
            <person name="Davik J."/>
            <person name="Ashrafi H."/>
            <person name="Aiden E.L."/>
            <person name="Borodovsky M."/>
            <person name="Worthington M."/>
        </authorList>
    </citation>
    <scope>NUCLEOTIDE SEQUENCE [LARGE SCALE GENOMIC DNA]</scope>
    <source>
        <strain evidence="1">PI 553951</strain>
    </source>
</reference>
<comment type="caution">
    <text evidence="1">The sequence shown here is derived from an EMBL/GenBank/DDBJ whole genome shotgun (WGS) entry which is preliminary data.</text>
</comment>